<dbReference type="PANTHER" id="PTHR30349:SF64">
    <property type="entry name" value="PROPHAGE INTEGRASE INTD-RELATED"/>
    <property type="match status" value="1"/>
</dbReference>
<dbReference type="InterPro" id="IPR002104">
    <property type="entry name" value="Integrase_catalytic"/>
</dbReference>
<dbReference type="InterPro" id="IPR028259">
    <property type="entry name" value="AP2-like_int_N"/>
</dbReference>
<proteinExistence type="inferred from homology"/>
<accession>A0A7X2TN97</accession>
<gene>
    <name evidence="9" type="ORF">FYJ60_07080</name>
</gene>
<evidence type="ECO:0000256" key="2">
    <source>
        <dbReference type="ARBA" id="ARBA00008857"/>
    </source>
</evidence>
<keyword evidence="3" id="KW-0229">DNA integration</keyword>
<name>A0A7X2TN97_9FIRM</name>
<dbReference type="InterPro" id="IPR013762">
    <property type="entry name" value="Integrase-like_cat_sf"/>
</dbReference>
<keyword evidence="10" id="KW-1185">Reference proteome</keyword>
<evidence type="ECO:0000313" key="10">
    <source>
        <dbReference type="Proteomes" id="UP000466864"/>
    </source>
</evidence>
<comment type="function">
    <text evidence="1">Site-specific tyrosine recombinase, which acts by catalyzing the cutting and rejoining of the recombining DNA molecules.</text>
</comment>
<dbReference type="RefSeq" id="WP_154457980.1">
    <property type="nucleotide sequence ID" value="NZ_VUMV01000004.1"/>
</dbReference>
<dbReference type="CDD" id="cd01189">
    <property type="entry name" value="INT_ICEBs1_C_like"/>
    <property type="match status" value="1"/>
</dbReference>
<dbReference type="InterPro" id="IPR050090">
    <property type="entry name" value="Tyrosine_recombinase_XerCD"/>
</dbReference>
<comment type="similarity">
    <text evidence="2">Belongs to the 'phage' integrase family.</text>
</comment>
<evidence type="ECO:0000313" key="9">
    <source>
        <dbReference type="EMBL" id="MST82074.1"/>
    </source>
</evidence>
<dbReference type="InterPro" id="IPR044068">
    <property type="entry name" value="CB"/>
</dbReference>
<dbReference type="GO" id="GO:0006310">
    <property type="term" value="P:DNA recombination"/>
    <property type="evidence" value="ECO:0007669"/>
    <property type="project" value="UniProtKB-KW"/>
</dbReference>
<dbReference type="Gene3D" id="1.10.443.10">
    <property type="entry name" value="Intergrase catalytic core"/>
    <property type="match status" value="1"/>
</dbReference>
<dbReference type="Proteomes" id="UP000466864">
    <property type="component" value="Unassembled WGS sequence"/>
</dbReference>
<feature type="domain" description="Tyr recombinase" evidence="7">
    <location>
        <begin position="160"/>
        <end position="344"/>
    </location>
</feature>
<evidence type="ECO:0000259" key="8">
    <source>
        <dbReference type="PROSITE" id="PS51900"/>
    </source>
</evidence>
<comment type="caution">
    <text evidence="9">The sequence shown here is derived from an EMBL/GenBank/DDBJ whole genome shotgun (WGS) entry which is preliminary data.</text>
</comment>
<dbReference type="Pfam" id="PF14657">
    <property type="entry name" value="Arm-DNA-bind_4"/>
    <property type="match status" value="1"/>
</dbReference>
<sequence>MRPEKDKKTGKWLIQYRYRDWTGKLRKSMKRGFNTRREAEEWLRNFLLKQQSDFDMRFKDFVDLYFKDMEARLREHTMINKHYIMDDKVLPYFGEKKMNEITPADIRKWQTELINKGYSKTYLKTINNQLSAIFNFAVRYYGLKNNPCRTAGSMGKSKADEMSFWTKEEFNVFADCVIDKRESWLAFQILFWTGMRIGELLALEINDVNLQARVISVTKSYQCLRGKDIITPPKTPKSIRDITIPEFLTEDIRDYLEDRYEPEPDEPLIPVTKTFLEKELQRGIKASGVKKIRIHDLRHSHASLLIELGFSPKEIADRLGHEKIETTLNTYSHLYPNKQAKIAERLDRFGREDI</sequence>
<dbReference type="SUPFAM" id="SSF56349">
    <property type="entry name" value="DNA breaking-rejoining enzymes"/>
    <property type="match status" value="1"/>
</dbReference>
<dbReference type="Gene3D" id="1.10.150.130">
    <property type="match status" value="1"/>
</dbReference>
<protein>
    <submittedName>
        <fullName evidence="9">Site-specific integrase</fullName>
    </submittedName>
</protein>
<organism evidence="9 10">
    <name type="scientific">Bilifractor porci</name>
    <dbReference type="NCBI Taxonomy" id="2606636"/>
    <lineage>
        <taxon>Bacteria</taxon>
        <taxon>Bacillati</taxon>
        <taxon>Bacillota</taxon>
        <taxon>Clostridia</taxon>
        <taxon>Lachnospirales</taxon>
        <taxon>Lachnospiraceae</taxon>
        <taxon>Bilifractor</taxon>
    </lineage>
</organism>
<evidence type="ECO:0000256" key="5">
    <source>
        <dbReference type="ARBA" id="ARBA00023172"/>
    </source>
</evidence>
<dbReference type="Pfam" id="PF00589">
    <property type="entry name" value="Phage_integrase"/>
    <property type="match status" value="1"/>
</dbReference>
<evidence type="ECO:0000259" key="7">
    <source>
        <dbReference type="PROSITE" id="PS51898"/>
    </source>
</evidence>
<dbReference type="GO" id="GO:0003677">
    <property type="term" value="F:DNA binding"/>
    <property type="evidence" value="ECO:0007669"/>
    <property type="project" value="UniProtKB-UniRule"/>
</dbReference>
<evidence type="ECO:0000256" key="3">
    <source>
        <dbReference type="ARBA" id="ARBA00022908"/>
    </source>
</evidence>
<dbReference type="InterPro" id="IPR011010">
    <property type="entry name" value="DNA_brk_join_enz"/>
</dbReference>
<dbReference type="PROSITE" id="PS51898">
    <property type="entry name" value="TYR_RECOMBINASE"/>
    <property type="match status" value="1"/>
</dbReference>
<dbReference type="InterPro" id="IPR004107">
    <property type="entry name" value="Integrase_SAM-like_N"/>
</dbReference>
<dbReference type="GO" id="GO:0015074">
    <property type="term" value="P:DNA integration"/>
    <property type="evidence" value="ECO:0007669"/>
    <property type="project" value="UniProtKB-KW"/>
</dbReference>
<dbReference type="Pfam" id="PF14659">
    <property type="entry name" value="Phage_int_SAM_3"/>
    <property type="match status" value="1"/>
</dbReference>
<reference evidence="9 10" key="1">
    <citation type="submission" date="2019-08" db="EMBL/GenBank/DDBJ databases">
        <title>In-depth cultivation of the pig gut microbiome towards novel bacterial diversity and tailored functional studies.</title>
        <authorList>
            <person name="Wylensek D."/>
            <person name="Hitch T.C.A."/>
            <person name="Clavel T."/>
        </authorList>
    </citation>
    <scope>NUCLEOTIDE SEQUENCE [LARGE SCALE GENOMIC DNA]</scope>
    <source>
        <strain evidence="9 10">Oil+RF-744-WCA-WT-13</strain>
    </source>
</reference>
<feature type="domain" description="Core-binding (CB)" evidence="8">
    <location>
        <begin position="56"/>
        <end position="138"/>
    </location>
</feature>
<dbReference type="PROSITE" id="PS51900">
    <property type="entry name" value="CB"/>
    <property type="match status" value="1"/>
</dbReference>
<keyword evidence="4 6" id="KW-0238">DNA-binding</keyword>
<dbReference type="InterPro" id="IPR010998">
    <property type="entry name" value="Integrase_recombinase_N"/>
</dbReference>
<dbReference type="PANTHER" id="PTHR30349">
    <property type="entry name" value="PHAGE INTEGRASE-RELATED"/>
    <property type="match status" value="1"/>
</dbReference>
<evidence type="ECO:0000256" key="1">
    <source>
        <dbReference type="ARBA" id="ARBA00003283"/>
    </source>
</evidence>
<dbReference type="AlphaFoldDB" id="A0A7X2TN97"/>
<evidence type="ECO:0000256" key="6">
    <source>
        <dbReference type="PROSITE-ProRule" id="PRU01248"/>
    </source>
</evidence>
<dbReference type="EMBL" id="VUMV01000004">
    <property type="protein sequence ID" value="MST82074.1"/>
    <property type="molecule type" value="Genomic_DNA"/>
</dbReference>
<keyword evidence="5" id="KW-0233">DNA recombination</keyword>
<evidence type="ECO:0000256" key="4">
    <source>
        <dbReference type="ARBA" id="ARBA00023125"/>
    </source>
</evidence>